<evidence type="ECO:0000313" key="4">
    <source>
        <dbReference type="EMBL" id="OWP06757.1"/>
    </source>
</evidence>
<dbReference type="EMBL" id="MZNU01000034">
    <property type="protein sequence ID" value="OWP06757.1"/>
    <property type="molecule type" value="Genomic_DNA"/>
</dbReference>
<dbReference type="InParanoid" id="A0A218ZFG2"/>
<comment type="cofactor">
    <cofactor evidence="2">
        <name>Mg(2+)</name>
        <dbReference type="ChEBI" id="CHEBI:18420"/>
    </cofactor>
    <text evidence="2">Binds 1 Mg(2+) ion.</text>
</comment>
<evidence type="ECO:0000256" key="3">
    <source>
        <dbReference type="SAM" id="SignalP"/>
    </source>
</evidence>
<dbReference type="EC" id="3.1.3.1" evidence="1"/>
<dbReference type="InterPro" id="IPR017850">
    <property type="entry name" value="Alkaline_phosphatase_core_sf"/>
</dbReference>
<dbReference type="GO" id="GO:0004035">
    <property type="term" value="F:alkaline phosphatase activity"/>
    <property type="evidence" value="ECO:0007669"/>
    <property type="project" value="UniProtKB-EC"/>
</dbReference>
<dbReference type="Gene3D" id="3.40.720.10">
    <property type="entry name" value="Alkaline Phosphatase, subunit A"/>
    <property type="match status" value="1"/>
</dbReference>
<reference evidence="4 5" key="1">
    <citation type="submission" date="2017-04" db="EMBL/GenBank/DDBJ databases">
        <title>Draft genome sequence of Marssonina coronaria NL1: causal agent of apple blotch.</title>
        <authorList>
            <person name="Cheng Q."/>
        </authorList>
    </citation>
    <scope>NUCLEOTIDE SEQUENCE [LARGE SCALE GENOMIC DNA]</scope>
    <source>
        <strain evidence="4 5">NL1</strain>
    </source>
</reference>
<dbReference type="InterPro" id="IPR001952">
    <property type="entry name" value="Alkaline_phosphatase"/>
</dbReference>
<comment type="caution">
    <text evidence="4">The sequence shown here is derived from an EMBL/GenBank/DDBJ whole genome shotgun (WGS) entry which is preliminary data.</text>
</comment>
<feature type="chain" id="PRO_5012668388" description="alkaline phosphatase" evidence="3">
    <location>
        <begin position="19"/>
        <end position="137"/>
    </location>
</feature>
<keyword evidence="5" id="KW-1185">Reference proteome</keyword>
<dbReference type="OrthoDB" id="7392499at2759"/>
<proteinExistence type="predicted"/>
<dbReference type="GO" id="GO:0046872">
    <property type="term" value="F:metal ion binding"/>
    <property type="evidence" value="ECO:0007669"/>
    <property type="project" value="UniProtKB-KW"/>
</dbReference>
<evidence type="ECO:0000313" key="5">
    <source>
        <dbReference type="Proteomes" id="UP000242519"/>
    </source>
</evidence>
<dbReference type="Proteomes" id="UP000242519">
    <property type="component" value="Unassembled WGS sequence"/>
</dbReference>
<evidence type="ECO:0000256" key="2">
    <source>
        <dbReference type="PIRSR" id="PIRSR601952-2"/>
    </source>
</evidence>
<keyword evidence="3" id="KW-0732">Signal</keyword>
<sequence length="137" mass="14770">MRVSGLNLVVYFVGASNASTTGAPEWQQASTRSFIYIVLDGFGTGSQTLARNLASLVRNGENLERPVTYHLAADKIVPGSFDSVAIGVFDDRQPAPSILEAAKLESFKTGFIATSRITHATPGCTLPIYTYEFLISH</sequence>
<dbReference type="AlphaFoldDB" id="A0A218ZFG2"/>
<protein>
    <recommendedName>
        <fullName evidence="1">alkaline phosphatase</fullName>
        <ecNumber evidence="1">3.1.3.1</ecNumber>
    </recommendedName>
</protein>
<keyword evidence="2" id="KW-0479">Metal-binding</keyword>
<organism evidence="4 5">
    <name type="scientific">Diplocarpon coronariae</name>
    <dbReference type="NCBI Taxonomy" id="2795749"/>
    <lineage>
        <taxon>Eukaryota</taxon>
        <taxon>Fungi</taxon>
        <taxon>Dikarya</taxon>
        <taxon>Ascomycota</taxon>
        <taxon>Pezizomycotina</taxon>
        <taxon>Leotiomycetes</taxon>
        <taxon>Helotiales</taxon>
        <taxon>Drepanopezizaceae</taxon>
        <taxon>Diplocarpon</taxon>
    </lineage>
</organism>
<feature type="signal peptide" evidence="3">
    <location>
        <begin position="1"/>
        <end position="18"/>
    </location>
</feature>
<feature type="binding site" evidence="2">
    <location>
        <position position="121"/>
    </location>
    <ligand>
        <name>Mg(2+)</name>
        <dbReference type="ChEBI" id="CHEBI:18420"/>
    </ligand>
</feature>
<feature type="binding site" evidence="2">
    <location>
        <position position="119"/>
    </location>
    <ligand>
        <name>Mg(2+)</name>
        <dbReference type="ChEBI" id="CHEBI:18420"/>
    </ligand>
</feature>
<dbReference type="SUPFAM" id="SSF53649">
    <property type="entry name" value="Alkaline phosphatase-like"/>
    <property type="match status" value="1"/>
</dbReference>
<name>A0A218ZFG2_9HELO</name>
<dbReference type="Pfam" id="PF00245">
    <property type="entry name" value="Alk_phosphatase"/>
    <property type="match status" value="1"/>
</dbReference>
<evidence type="ECO:0000256" key="1">
    <source>
        <dbReference type="ARBA" id="ARBA00012647"/>
    </source>
</evidence>
<keyword evidence="2" id="KW-0460">Magnesium</keyword>
<gene>
    <name evidence="4" type="ORF">B2J93_8814</name>
</gene>
<accession>A0A218ZFG2</accession>
<dbReference type="STRING" id="503106.A0A218ZFG2"/>